<dbReference type="InterPro" id="IPR010067">
    <property type="entry name" value="ABC_SsuA_sub-bd"/>
</dbReference>
<sequence>MERRRFLTAAGTTIATPLAAGCIATGGTGNGDGGGNGGGSNDGSGNGGSSGSGGRTITVDWAYYNPISLVLREHGWLEEEFADDDVSIEWVLSLGSNQANEYSQSGSAEFASTAGIAALLARTNGVPIRTPYIYSKPEWTALVAKSDSGISSVADLEGKRVAATRGTDPYFFLLQALETAGLSESDVEVVHLQHPDGQSALVQDDVDAWAGLDPHMAELELEHDVDLFFREPDFNTYGFLNVLEGFLEDHPEDARRVLETYERGRQWALENPQETASILAAESDMSQAVAERVFIERNDLSTALPGEQHRELLSTLAPILKEEGMVQPDADLQARIDELIDSETASEVVN</sequence>
<reference evidence="6" key="1">
    <citation type="submission" date="2016-10" db="EMBL/GenBank/DDBJ databases">
        <authorList>
            <person name="Varghese N."/>
            <person name="Submissions S."/>
        </authorList>
    </citation>
    <scope>NUCLEOTIDE SEQUENCE [LARGE SCALE GENOMIC DNA]</scope>
    <source>
        <strain evidence="6">DC30,IBRC 10041,KCTC 4046</strain>
    </source>
</reference>
<dbReference type="EMBL" id="FNPC01000003">
    <property type="protein sequence ID" value="SDY09329.1"/>
    <property type="molecule type" value="Genomic_DNA"/>
</dbReference>
<evidence type="ECO:0000259" key="4">
    <source>
        <dbReference type="SMART" id="SM00062"/>
    </source>
</evidence>
<dbReference type="PANTHER" id="PTHR30024">
    <property type="entry name" value="ALIPHATIC SULFONATES-BINDING PROTEIN-RELATED"/>
    <property type="match status" value="1"/>
</dbReference>
<keyword evidence="3" id="KW-0732">Signal</keyword>
<dbReference type="NCBIfam" id="TIGR01728">
    <property type="entry name" value="SsuA_fam"/>
    <property type="match status" value="1"/>
</dbReference>
<feature type="domain" description="Solute-binding protein family 3/N-terminal" evidence="4">
    <location>
        <begin position="56"/>
        <end position="271"/>
    </location>
</feature>
<name>A0A1H3H3W5_9EURY</name>
<dbReference type="AlphaFoldDB" id="A0A1H3H3W5"/>
<dbReference type="Pfam" id="PF09084">
    <property type="entry name" value="NMT1"/>
    <property type="match status" value="1"/>
</dbReference>
<dbReference type="PANTHER" id="PTHR30024:SF21">
    <property type="entry name" value="ABC TRANSPORTER SUBSTRATE-BINDING PROTEIN"/>
    <property type="match status" value="1"/>
</dbReference>
<dbReference type="RefSeq" id="WP_092731339.1">
    <property type="nucleotide sequence ID" value="NZ_FNPC01000003.1"/>
</dbReference>
<evidence type="ECO:0000256" key="1">
    <source>
        <dbReference type="ARBA" id="ARBA00004418"/>
    </source>
</evidence>
<dbReference type="InterPro" id="IPR001638">
    <property type="entry name" value="Solute-binding_3/MltF_N"/>
</dbReference>
<dbReference type="GO" id="GO:0042626">
    <property type="term" value="F:ATPase-coupled transmembrane transporter activity"/>
    <property type="evidence" value="ECO:0007669"/>
    <property type="project" value="InterPro"/>
</dbReference>
<accession>A0A1H3H3W5</accession>
<keyword evidence="2" id="KW-0813">Transport</keyword>
<evidence type="ECO:0000256" key="3">
    <source>
        <dbReference type="ARBA" id="ARBA00022729"/>
    </source>
</evidence>
<dbReference type="GO" id="GO:0042597">
    <property type="term" value="C:periplasmic space"/>
    <property type="evidence" value="ECO:0007669"/>
    <property type="project" value="UniProtKB-SubCell"/>
</dbReference>
<evidence type="ECO:0000313" key="6">
    <source>
        <dbReference type="Proteomes" id="UP000199079"/>
    </source>
</evidence>
<dbReference type="FunFam" id="3.40.190.10:FF:000050">
    <property type="entry name" value="Sulfonate ABC transporter substrate-binding protein"/>
    <property type="match status" value="1"/>
</dbReference>
<dbReference type="GO" id="GO:0016020">
    <property type="term" value="C:membrane"/>
    <property type="evidence" value="ECO:0007669"/>
    <property type="project" value="InterPro"/>
</dbReference>
<dbReference type="InterPro" id="IPR015168">
    <property type="entry name" value="SsuA/THI5"/>
</dbReference>
<dbReference type="SUPFAM" id="SSF53850">
    <property type="entry name" value="Periplasmic binding protein-like II"/>
    <property type="match status" value="1"/>
</dbReference>
<evidence type="ECO:0000256" key="2">
    <source>
        <dbReference type="ARBA" id="ARBA00022448"/>
    </source>
</evidence>
<dbReference type="PROSITE" id="PS51257">
    <property type="entry name" value="PROKAR_LIPOPROTEIN"/>
    <property type="match status" value="1"/>
</dbReference>
<dbReference type="Gene3D" id="3.40.190.10">
    <property type="entry name" value="Periplasmic binding protein-like II"/>
    <property type="match status" value="2"/>
</dbReference>
<keyword evidence="6" id="KW-1185">Reference proteome</keyword>
<dbReference type="Proteomes" id="UP000199079">
    <property type="component" value="Unassembled WGS sequence"/>
</dbReference>
<evidence type="ECO:0000313" key="5">
    <source>
        <dbReference type="EMBL" id="SDY09329.1"/>
    </source>
</evidence>
<organism evidence="5 6">
    <name type="scientific">Halopenitus persicus</name>
    <dbReference type="NCBI Taxonomy" id="1048396"/>
    <lineage>
        <taxon>Archaea</taxon>
        <taxon>Methanobacteriati</taxon>
        <taxon>Methanobacteriota</taxon>
        <taxon>Stenosarchaea group</taxon>
        <taxon>Halobacteria</taxon>
        <taxon>Halobacteriales</taxon>
        <taxon>Haloferacaceae</taxon>
        <taxon>Halopenitus</taxon>
    </lineage>
</organism>
<proteinExistence type="predicted"/>
<dbReference type="SMART" id="SM00062">
    <property type="entry name" value="PBPb"/>
    <property type="match status" value="1"/>
</dbReference>
<gene>
    <name evidence="5" type="ORF">SAMN05216564_10380</name>
</gene>
<comment type="subcellular location">
    <subcellularLocation>
        <location evidence="1">Periplasm</location>
    </subcellularLocation>
</comment>
<protein>
    <submittedName>
        <fullName evidence="5">Sulfonate transport system substrate-binding protein</fullName>
    </submittedName>
</protein>